<dbReference type="GeneID" id="66052521"/>
<organism evidence="3 4">
    <name type="scientific">Chlamydomonas reinhardtii</name>
    <name type="common">Chlamydomonas smithii</name>
    <dbReference type="NCBI Taxonomy" id="3055"/>
    <lineage>
        <taxon>Eukaryota</taxon>
        <taxon>Viridiplantae</taxon>
        <taxon>Chlorophyta</taxon>
        <taxon>core chlorophytes</taxon>
        <taxon>Chlorophyceae</taxon>
        <taxon>CS clade</taxon>
        <taxon>Chlamydomonadales</taxon>
        <taxon>Chlamydomonadaceae</taxon>
        <taxon>Chlamydomonas</taxon>
    </lineage>
</organism>
<feature type="region of interest" description="Disordered" evidence="2">
    <location>
        <begin position="1"/>
        <end position="21"/>
    </location>
</feature>
<accession>A0A2K3E467</accession>
<feature type="compositionally biased region" description="Basic and acidic residues" evidence="2">
    <location>
        <begin position="345"/>
        <end position="357"/>
    </location>
</feature>
<gene>
    <name evidence="3" type="ORF">CHLRE_02g140981v5</name>
</gene>
<sequence length="513" mass="55672">MGKKVYGAKGKNGGKHAAEAKSPGCGYVVQPAPQLLRAMVNPRALRTSKVPRCVPTGGELGERACGAWSSNTVNGESLPPVQRPAPAAVKAQQAVLAKMRAQLWRRAHPSAVHQHNLSVINAWSEQVATMPVVDATFGFEPAEAPAEAPVVAAEEVVLMEEDVVLEVAAADVQAAEEARWRPRPPVPADSRWGGRFDVLGRLQGSGDWADLAIDEQDTAVGASADSGTGPEAEADVDDQAAVVGGKADAAMAEDIALPAACAGKLSAGRTAAKAVELPYNLRKPLHKQRDLQRRAREKKRLLKQPLEQWEMDACQSGRPGQQKPQKQPQHQQKQRRQKQAAGGEGKGEAAKSVQDRRQHIKRLARRLYHRVALKQTAAARAASEAQRAKMRAVQADMARARAQAEALLDSARKHGWLSPWRDYSVRTKASGMYVLEELTAVMLEVCPSLARVACARARAHARAQAVRRLHRSAAARFTMCTKPSAKSWQRKALWTQAPILALQIMALSASRWR</sequence>
<reference evidence="3 4" key="1">
    <citation type="journal article" date="2007" name="Science">
        <title>The Chlamydomonas genome reveals the evolution of key animal and plant functions.</title>
        <authorList>
            <person name="Merchant S.S."/>
            <person name="Prochnik S.E."/>
            <person name="Vallon O."/>
            <person name="Harris E.H."/>
            <person name="Karpowicz S.J."/>
            <person name="Witman G.B."/>
            <person name="Terry A."/>
            <person name="Salamov A."/>
            <person name="Fritz-Laylin L.K."/>
            <person name="Marechal-Drouard L."/>
            <person name="Marshall W.F."/>
            <person name="Qu L.H."/>
            <person name="Nelson D.R."/>
            <person name="Sanderfoot A.A."/>
            <person name="Spalding M.H."/>
            <person name="Kapitonov V.V."/>
            <person name="Ren Q."/>
            <person name="Ferris P."/>
            <person name="Lindquist E."/>
            <person name="Shapiro H."/>
            <person name="Lucas S.M."/>
            <person name="Grimwood J."/>
            <person name="Schmutz J."/>
            <person name="Cardol P."/>
            <person name="Cerutti H."/>
            <person name="Chanfreau G."/>
            <person name="Chen C.L."/>
            <person name="Cognat V."/>
            <person name="Croft M.T."/>
            <person name="Dent R."/>
            <person name="Dutcher S."/>
            <person name="Fernandez E."/>
            <person name="Fukuzawa H."/>
            <person name="Gonzalez-Ballester D."/>
            <person name="Gonzalez-Halphen D."/>
            <person name="Hallmann A."/>
            <person name="Hanikenne M."/>
            <person name="Hippler M."/>
            <person name="Inwood W."/>
            <person name="Jabbari K."/>
            <person name="Kalanon M."/>
            <person name="Kuras R."/>
            <person name="Lefebvre P.A."/>
            <person name="Lemaire S.D."/>
            <person name="Lobanov A.V."/>
            <person name="Lohr M."/>
            <person name="Manuell A."/>
            <person name="Meier I."/>
            <person name="Mets L."/>
            <person name="Mittag M."/>
            <person name="Mittelmeier T."/>
            <person name="Moroney J.V."/>
            <person name="Moseley J."/>
            <person name="Napoli C."/>
            <person name="Nedelcu A.M."/>
            <person name="Niyogi K."/>
            <person name="Novoselov S.V."/>
            <person name="Paulsen I.T."/>
            <person name="Pazour G."/>
            <person name="Purton S."/>
            <person name="Ral J.P."/>
            <person name="Riano-Pachon D.M."/>
            <person name="Riekhof W."/>
            <person name="Rymarquis L."/>
            <person name="Schroda M."/>
            <person name="Stern D."/>
            <person name="Umen J."/>
            <person name="Willows R."/>
            <person name="Wilson N."/>
            <person name="Zimmer S.L."/>
            <person name="Allmer J."/>
            <person name="Balk J."/>
            <person name="Bisova K."/>
            <person name="Chen C.J."/>
            <person name="Elias M."/>
            <person name="Gendler K."/>
            <person name="Hauser C."/>
            <person name="Lamb M.R."/>
            <person name="Ledford H."/>
            <person name="Long J.C."/>
            <person name="Minagawa J."/>
            <person name="Page M.D."/>
            <person name="Pan J."/>
            <person name="Pootakham W."/>
            <person name="Roje S."/>
            <person name="Rose A."/>
            <person name="Stahlberg E."/>
            <person name="Terauchi A.M."/>
            <person name="Yang P."/>
            <person name="Ball S."/>
            <person name="Bowler C."/>
            <person name="Dieckmann C.L."/>
            <person name="Gladyshev V.N."/>
            <person name="Green P."/>
            <person name="Jorgensen R."/>
            <person name="Mayfield S."/>
            <person name="Mueller-Roeber B."/>
            <person name="Rajamani S."/>
            <person name="Sayre R.T."/>
            <person name="Brokstein P."/>
            <person name="Dubchak I."/>
            <person name="Goodstein D."/>
            <person name="Hornick L."/>
            <person name="Huang Y.W."/>
            <person name="Jhaveri J."/>
            <person name="Luo Y."/>
            <person name="Martinez D."/>
            <person name="Ngau W.C."/>
            <person name="Otillar B."/>
            <person name="Poliakov A."/>
            <person name="Porter A."/>
            <person name="Szajkowski L."/>
            <person name="Werner G."/>
            <person name="Zhou K."/>
            <person name="Grigoriev I.V."/>
            <person name="Rokhsar D.S."/>
            <person name="Grossman A.R."/>
        </authorList>
    </citation>
    <scope>NUCLEOTIDE SEQUENCE [LARGE SCALE GENOMIC DNA]</scope>
    <source>
        <strain evidence="4">CC-503</strain>
    </source>
</reference>
<keyword evidence="1" id="KW-0175">Coiled coil</keyword>
<dbReference type="EMBL" id="CM008963">
    <property type="protein sequence ID" value="PNW87572.1"/>
    <property type="molecule type" value="Genomic_DNA"/>
</dbReference>
<protein>
    <submittedName>
        <fullName evidence="3">Uncharacterized protein</fullName>
    </submittedName>
</protein>
<dbReference type="KEGG" id="cre:CHLRE_02g140981v5"/>
<dbReference type="Proteomes" id="UP000006906">
    <property type="component" value="Chromosome 2"/>
</dbReference>
<keyword evidence="4" id="KW-1185">Reference proteome</keyword>
<evidence type="ECO:0000313" key="4">
    <source>
        <dbReference type="Proteomes" id="UP000006906"/>
    </source>
</evidence>
<dbReference type="Gramene" id="PNW87572">
    <property type="protein sequence ID" value="PNW87572"/>
    <property type="gene ID" value="CHLRE_02g140981v5"/>
</dbReference>
<evidence type="ECO:0000313" key="3">
    <source>
        <dbReference type="EMBL" id="PNW87572.1"/>
    </source>
</evidence>
<dbReference type="RefSeq" id="XP_042927830.1">
    <property type="nucleotide sequence ID" value="XM_043060053.1"/>
</dbReference>
<feature type="region of interest" description="Disordered" evidence="2">
    <location>
        <begin position="314"/>
        <end position="358"/>
    </location>
</feature>
<proteinExistence type="predicted"/>
<dbReference type="AlphaFoldDB" id="A0A2K3E467"/>
<evidence type="ECO:0000256" key="1">
    <source>
        <dbReference type="SAM" id="Coils"/>
    </source>
</evidence>
<dbReference type="InParanoid" id="A0A2K3E467"/>
<evidence type="ECO:0000256" key="2">
    <source>
        <dbReference type="SAM" id="MobiDB-lite"/>
    </source>
</evidence>
<name>A0A2K3E467_CHLRE</name>
<feature type="compositionally biased region" description="Low complexity" evidence="2">
    <location>
        <begin position="317"/>
        <end position="331"/>
    </location>
</feature>
<feature type="coiled-coil region" evidence="1">
    <location>
        <begin position="383"/>
        <end position="410"/>
    </location>
</feature>